<dbReference type="EMBL" id="CP016895">
    <property type="protein sequence ID" value="AOA57891.1"/>
    <property type="molecule type" value="Genomic_DNA"/>
</dbReference>
<gene>
    <name evidence="3" type="ORF">BFG52_05680</name>
</gene>
<dbReference type="SUPFAM" id="SSF53850">
    <property type="entry name" value="Periplasmic binding protein-like II"/>
    <property type="match status" value="1"/>
</dbReference>
<protein>
    <submittedName>
        <fullName evidence="3">ABC transporter substrate-binding protein</fullName>
    </submittedName>
</protein>
<keyword evidence="4" id="KW-1185">Reference proteome</keyword>
<dbReference type="PANTHER" id="PTHR37423:SF2">
    <property type="entry name" value="MEMBRANE-BOUND LYTIC MUREIN TRANSGLYCOSYLASE C"/>
    <property type="match status" value="1"/>
</dbReference>
<dbReference type="GO" id="GO:0008933">
    <property type="term" value="F:peptidoglycan lytic transglycosylase activity"/>
    <property type="evidence" value="ECO:0007669"/>
    <property type="project" value="InterPro"/>
</dbReference>
<dbReference type="Proteomes" id="UP000093391">
    <property type="component" value="Chromosome"/>
</dbReference>
<reference evidence="3 4" key="1">
    <citation type="submission" date="2016-08" db="EMBL/GenBank/DDBJ databases">
        <authorList>
            <person name="Seilhamer J.J."/>
        </authorList>
    </citation>
    <scope>NUCLEOTIDE SEQUENCE [LARGE SCALE GENOMIC DNA]</scope>
    <source>
        <strain evidence="3 4">BRTC-1</strain>
    </source>
</reference>
<organism evidence="3 4">
    <name type="scientific">Acinetobacter larvae</name>
    <dbReference type="NCBI Taxonomy" id="1789224"/>
    <lineage>
        <taxon>Bacteria</taxon>
        <taxon>Pseudomonadati</taxon>
        <taxon>Pseudomonadota</taxon>
        <taxon>Gammaproteobacteria</taxon>
        <taxon>Moraxellales</taxon>
        <taxon>Moraxellaceae</taxon>
        <taxon>Acinetobacter</taxon>
    </lineage>
</organism>
<evidence type="ECO:0000313" key="4">
    <source>
        <dbReference type="Proteomes" id="UP000093391"/>
    </source>
</evidence>
<evidence type="ECO:0000256" key="1">
    <source>
        <dbReference type="ARBA" id="ARBA00007734"/>
    </source>
</evidence>
<accession>A0A1B2LY76</accession>
<comment type="similarity">
    <text evidence="1">Belongs to the transglycosylase Slt family.</text>
</comment>
<evidence type="ECO:0000313" key="3">
    <source>
        <dbReference type="EMBL" id="AOA57891.1"/>
    </source>
</evidence>
<dbReference type="InterPro" id="IPR000189">
    <property type="entry name" value="Transglyc_AS"/>
</dbReference>
<sequence length="370" mass="42097">MHSSSTSGSRRCLYSRFTSNLPKFLVIASLAAIPFHGSNANRIQSAIAPTSPNKLTVVTVASPSTVLNQDDFRYGFGYDLVYKYAQSTDLQLDLHVVADNDTALQWVKQGKANLAMTTQPIDEIKSKRLRAISVSCDHYSILSQRGLDHNLNWVAAKSSPQIDRAQNYLCDNQQSGNLQQLASFYDRNVVSEDEWLLLNKMLHKRMPIYRASLERTAENYALDWHLLTAIALQESQLNPQSVSPTGVRGVMMLTHATAKAMGVHNRLDPEQSIRGGAKYYDLMLQKYQDIALPDRYWFALVAYNMGPGAVDKIQQQLQQQGKDPQQWTMLYDYLNRHQAQHGRYKQAIQYVTRIRSYLERIKTNSDFVEV</sequence>
<dbReference type="AlphaFoldDB" id="A0A1B2LY76"/>
<dbReference type="Gene3D" id="1.10.530.10">
    <property type="match status" value="1"/>
</dbReference>
<dbReference type="RefSeq" id="WP_067553476.1">
    <property type="nucleotide sequence ID" value="NZ_CP016895.1"/>
</dbReference>
<dbReference type="PROSITE" id="PS00922">
    <property type="entry name" value="TRANSGLYCOSYLASE"/>
    <property type="match status" value="1"/>
</dbReference>
<evidence type="ECO:0000259" key="2">
    <source>
        <dbReference type="Pfam" id="PF01464"/>
    </source>
</evidence>
<dbReference type="InterPro" id="IPR008258">
    <property type="entry name" value="Transglycosylase_SLT_dom_1"/>
</dbReference>
<dbReference type="PANTHER" id="PTHR37423">
    <property type="entry name" value="SOLUBLE LYTIC MUREIN TRANSGLYCOSYLASE-RELATED"/>
    <property type="match status" value="1"/>
</dbReference>
<feature type="domain" description="Transglycosylase SLT" evidence="2">
    <location>
        <begin position="216"/>
        <end position="323"/>
    </location>
</feature>
<dbReference type="SUPFAM" id="SSF53955">
    <property type="entry name" value="Lysozyme-like"/>
    <property type="match status" value="1"/>
</dbReference>
<dbReference type="STRING" id="1789224.BFG52_05680"/>
<dbReference type="KEGG" id="ala:BFG52_05680"/>
<dbReference type="Pfam" id="PF01464">
    <property type="entry name" value="SLT"/>
    <property type="match status" value="1"/>
</dbReference>
<dbReference type="OrthoDB" id="9815002at2"/>
<dbReference type="Gene3D" id="3.40.190.10">
    <property type="entry name" value="Periplasmic binding protein-like II"/>
    <property type="match status" value="1"/>
</dbReference>
<dbReference type="GO" id="GO:0016020">
    <property type="term" value="C:membrane"/>
    <property type="evidence" value="ECO:0007669"/>
    <property type="project" value="InterPro"/>
</dbReference>
<dbReference type="GO" id="GO:0000270">
    <property type="term" value="P:peptidoglycan metabolic process"/>
    <property type="evidence" value="ECO:0007669"/>
    <property type="project" value="InterPro"/>
</dbReference>
<name>A0A1B2LY76_9GAMM</name>
<dbReference type="InterPro" id="IPR023346">
    <property type="entry name" value="Lysozyme-like_dom_sf"/>
</dbReference>
<proteinExistence type="inferred from homology"/>